<dbReference type="InterPro" id="IPR036412">
    <property type="entry name" value="HAD-like_sf"/>
</dbReference>
<dbReference type="PANTHER" id="PTHR43344:SF14">
    <property type="entry name" value="HAD-IB FAMILY HYDROLASE"/>
    <property type="match status" value="1"/>
</dbReference>
<dbReference type="GO" id="GO:0006564">
    <property type="term" value="P:L-serine biosynthetic process"/>
    <property type="evidence" value="ECO:0007669"/>
    <property type="project" value="TreeGrafter"/>
</dbReference>
<dbReference type="eggNOG" id="COG0560">
    <property type="taxonomic scope" value="Bacteria"/>
</dbReference>
<dbReference type="SUPFAM" id="SSF56784">
    <property type="entry name" value="HAD-like"/>
    <property type="match status" value="1"/>
</dbReference>
<name>E8M881_PHOS4</name>
<dbReference type="RefSeq" id="WP_008077852.1">
    <property type="nucleotide sequence ID" value="NZ_AEVT01000073.1"/>
</dbReference>
<dbReference type="NCBIfam" id="TIGR01488">
    <property type="entry name" value="HAD-SF-IB"/>
    <property type="match status" value="1"/>
</dbReference>
<evidence type="ECO:0000313" key="3">
    <source>
        <dbReference type="Proteomes" id="UP000006228"/>
    </source>
</evidence>
<keyword evidence="1" id="KW-0472">Membrane</keyword>
<feature type="transmembrane region" description="Helical" evidence="1">
    <location>
        <begin position="43"/>
        <end position="61"/>
    </location>
</feature>
<sequence>MNDRQNQLPTRQQSATLALFDFDGTITTQDTYTKFLFYTTPKLRLVIGFVLVWPVVLLYKLGYLPACRTRPVLSRVAFWRRKVARVDHSAEQYVRDYLPSVIRPEMQAKILWHQANGDEVYVVSASLSPYLTVWCKQQGIRLICSELETKADRYTGLYVNGDCSKGRKVSFLKRQVTLANYQKIYAYGDTDEDLAMLSIADVKFFRGESMTSESR</sequence>
<comment type="caution">
    <text evidence="2">The sequence shown here is derived from an EMBL/GenBank/DDBJ whole genome shotgun (WGS) entry which is preliminary data.</text>
</comment>
<evidence type="ECO:0000313" key="2">
    <source>
        <dbReference type="EMBL" id="EGA69773.1"/>
    </source>
</evidence>
<keyword evidence="1" id="KW-1133">Transmembrane helix</keyword>
<reference evidence="2 3" key="1">
    <citation type="journal article" date="2012" name="Int. J. Syst. Evol. Microbiol.">
        <title>Vibrio caribbeanicus sp. nov., isolated from the marine sponge Scleritoderma cyanea.</title>
        <authorList>
            <person name="Hoffmann M."/>
            <person name="Monday S.R."/>
            <person name="Allard M.W."/>
            <person name="Strain E.A."/>
            <person name="Whittaker P."/>
            <person name="Naum M."/>
            <person name="McCarthy P.J."/>
            <person name="Lopez J.V."/>
            <person name="Fischer M."/>
            <person name="Brown E.W."/>
        </authorList>
    </citation>
    <scope>NUCLEOTIDE SEQUENCE [LARGE SCALE GENOMIC DNA]</scope>
    <source>
        <strain evidence="3">DSMZ 21326</strain>
    </source>
</reference>
<dbReference type="InterPro" id="IPR023214">
    <property type="entry name" value="HAD_sf"/>
</dbReference>
<dbReference type="InterPro" id="IPR050582">
    <property type="entry name" value="HAD-like_SerB"/>
</dbReference>
<dbReference type="GO" id="GO:0036424">
    <property type="term" value="F:L-phosphoserine phosphatase activity"/>
    <property type="evidence" value="ECO:0007669"/>
    <property type="project" value="TreeGrafter"/>
</dbReference>
<dbReference type="AlphaFoldDB" id="E8M881"/>
<proteinExistence type="predicted"/>
<dbReference type="GeneID" id="95569794"/>
<protein>
    <submittedName>
        <fullName evidence="2">Phosphoserine phosphatase</fullName>
    </submittedName>
</protein>
<dbReference type="Gene3D" id="3.40.50.1000">
    <property type="entry name" value="HAD superfamily/HAD-like"/>
    <property type="match status" value="1"/>
</dbReference>
<accession>E8M881</accession>
<dbReference type="GO" id="GO:0005737">
    <property type="term" value="C:cytoplasm"/>
    <property type="evidence" value="ECO:0007669"/>
    <property type="project" value="TreeGrafter"/>
</dbReference>
<evidence type="ECO:0000256" key="1">
    <source>
        <dbReference type="SAM" id="Phobius"/>
    </source>
</evidence>
<dbReference type="Pfam" id="PF12710">
    <property type="entry name" value="HAD"/>
    <property type="match status" value="1"/>
</dbReference>
<dbReference type="Proteomes" id="UP000006228">
    <property type="component" value="Unassembled WGS sequence"/>
</dbReference>
<gene>
    <name evidence="2" type="ORF">VISI1226_10064</name>
</gene>
<dbReference type="OrthoDB" id="9784466at2"/>
<dbReference type="EMBL" id="AEVT01000073">
    <property type="protein sequence ID" value="EGA69773.1"/>
    <property type="molecule type" value="Genomic_DNA"/>
</dbReference>
<keyword evidence="1" id="KW-0812">Transmembrane</keyword>
<dbReference type="Gene3D" id="1.20.1440.100">
    <property type="entry name" value="SG protein - dephosphorylation function"/>
    <property type="match status" value="1"/>
</dbReference>
<organism evidence="2 3">
    <name type="scientific">Vibrio sinaloensis DSM 21326</name>
    <dbReference type="NCBI Taxonomy" id="945550"/>
    <lineage>
        <taxon>Bacteria</taxon>
        <taxon>Pseudomonadati</taxon>
        <taxon>Pseudomonadota</taxon>
        <taxon>Gammaproteobacteria</taxon>
        <taxon>Vibrionales</taxon>
        <taxon>Vibrionaceae</taxon>
        <taxon>Vibrio</taxon>
        <taxon>Vibrio oreintalis group</taxon>
    </lineage>
</organism>
<dbReference type="GO" id="GO:0000287">
    <property type="term" value="F:magnesium ion binding"/>
    <property type="evidence" value="ECO:0007669"/>
    <property type="project" value="TreeGrafter"/>
</dbReference>
<dbReference type="PANTHER" id="PTHR43344">
    <property type="entry name" value="PHOSPHOSERINE PHOSPHATASE"/>
    <property type="match status" value="1"/>
</dbReference>